<evidence type="ECO:0000313" key="3">
    <source>
        <dbReference type="Proteomes" id="UP001302676"/>
    </source>
</evidence>
<accession>A0AAN6VBL4</accession>
<keyword evidence="3" id="KW-1185">Reference proteome</keyword>
<dbReference type="GeneID" id="87815584"/>
<gene>
    <name evidence="2" type="ORF">C8A04DRAFT_24091</name>
</gene>
<organism evidence="2 3">
    <name type="scientific">Dichotomopilus funicola</name>
    <dbReference type="NCBI Taxonomy" id="1934379"/>
    <lineage>
        <taxon>Eukaryota</taxon>
        <taxon>Fungi</taxon>
        <taxon>Dikarya</taxon>
        <taxon>Ascomycota</taxon>
        <taxon>Pezizomycotina</taxon>
        <taxon>Sordariomycetes</taxon>
        <taxon>Sordariomycetidae</taxon>
        <taxon>Sordariales</taxon>
        <taxon>Chaetomiaceae</taxon>
        <taxon>Dichotomopilus</taxon>
    </lineage>
</organism>
<reference evidence="2" key="2">
    <citation type="submission" date="2023-05" db="EMBL/GenBank/DDBJ databases">
        <authorList>
            <consortium name="Lawrence Berkeley National Laboratory"/>
            <person name="Steindorff A."/>
            <person name="Hensen N."/>
            <person name="Bonometti L."/>
            <person name="Westerberg I."/>
            <person name="Brannstrom I.O."/>
            <person name="Guillou S."/>
            <person name="Cros-Aarteil S."/>
            <person name="Calhoun S."/>
            <person name="Haridas S."/>
            <person name="Kuo A."/>
            <person name="Mondo S."/>
            <person name="Pangilinan J."/>
            <person name="Riley R."/>
            <person name="Labutti K."/>
            <person name="Andreopoulos B."/>
            <person name="Lipzen A."/>
            <person name="Chen C."/>
            <person name="Yanf M."/>
            <person name="Daum C."/>
            <person name="Ng V."/>
            <person name="Clum A."/>
            <person name="Ohm R."/>
            <person name="Martin F."/>
            <person name="Silar P."/>
            <person name="Natvig D."/>
            <person name="Lalanne C."/>
            <person name="Gautier V."/>
            <person name="Ament-Velasquez S.L."/>
            <person name="Kruys A."/>
            <person name="Hutchinson M.I."/>
            <person name="Powell A.J."/>
            <person name="Barry K."/>
            <person name="Miller A.N."/>
            <person name="Grigoriev I.V."/>
            <person name="Debuchy R."/>
            <person name="Gladieux P."/>
            <person name="Thoren M.H."/>
            <person name="Johannesson H."/>
        </authorList>
    </citation>
    <scope>NUCLEOTIDE SEQUENCE</scope>
    <source>
        <strain evidence="2">CBS 141.50</strain>
    </source>
</reference>
<evidence type="ECO:0000256" key="1">
    <source>
        <dbReference type="SAM" id="MobiDB-lite"/>
    </source>
</evidence>
<dbReference type="RefSeq" id="XP_062641656.1">
    <property type="nucleotide sequence ID" value="XM_062778971.1"/>
</dbReference>
<sequence length="150" mass="15879">MNTIDPIPIVVFGKDLRIATTVSEKLLPDFVTLKINTDLAAALAEFPPLFNPTSPSAKVPQAVFFGGGFTDKEYQAIVGAVNKAIASSPASSDSSGASAEKPASAPKSEKKVHFIRVQKRDVLAAGSFGPNTETICKVFRKKMEAALAKE</sequence>
<feature type="compositionally biased region" description="Low complexity" evidence="1">
    <location>
        <begin position="87"/>
        <end position="106"/>
    </location>
</feature>
<dbReference type="EMBL" id="MU853554">
    <property type="protein sequence ID" value="KAK4148285.1"/>
    <property type="molecule type" value="Genomic_DNA"/>
</dbReference>
<feature type="region of interest" description="Disordered" evidence="1">
    <location>
        <begin position="87"/>
        <end position="111"/>
    </location>
</feature>
<proteinExistence type="predicted"/>
<comment type="caution">
    <text evidence="2">The sequence shown here is derived from an EMBL/GenBank/DDBJ whole genome shotgun (WGS) entry which is preliminary data.</text>
</comment>
<evidence type="ECO:0000313" key="2">
    <source>
        <dbReference type="EMBL" id="KAK4148285.1"/>
    </source>
</evidence>
<protein>
    <submittedName>
        <fullName evidence="2">Uncharacterized protein</fullName>
    </submittedName>
</protein>
<name>A0AAN6VBL4_9PEZI</name>
<reference evidence="2" key="1">
    <citation type="journal article" date="2023" name="Mol. Phylogenet. Evol.">
        <title>Genome-scale phylogeny and comparative genomics of the fungal order Sordariales.</title>
        <authorList>
            <person name="Hensen N."/>
            <person name="Bonometti L."/>
            <person name="Westerberg I."/>
            <person name="Brannstrom I.O."/>
            <person name="Guillou S."/>
            <person name="Cros-Aarteil S."/>
            <person name="Calhoun S."/>
            <person name="Haridas S."/>
            <person name="Kuo A."/>
            <person name="Mondo S."/>
            <person name="Pangilinan J."/>
            <person name="Riley R."/>
            <person name="LaButti K."/>
            <person name="Andreopoulos B."/>
            <person name="Lipzen A."/>
            <person name="Chen C."/>
            <person name="Yan M."/>
            <person name="Daum C."/>
            <person name="Ng V."/>
            <person name="Clum A."/>
            <person name="Steindorff A."/>
            <person name="Ohm R.A."/>
            <person name="Martin F."/>
            <person name="Silar P."/>
            <person name="Natvig D.O."/>
            <person name="Lalanne C."/>
            <person name="Gautier V."/>
            <person name="Ament-Velasquez S.L."/>
            <person name="Kruys A."/>
            <person name="Hutchinson M.I."/>
            <person name="Powell A.J."/>
            <person name="Barry K."/>
            <person name="Miller A.N."/>
            <person name="Grigoriev I.V."/>
            <person name="Debuchy R."/>
            <person name="Gladieux P."/>
            <person name="Hiltunen Thoren M."/>
            <person name="Johannesson H."/>
        </authorList>
    </citation>
    <scope>NUCLEOTIDE SEQUENCE</scope>
    <source>
        <strain evidence="2">CBS 141.50</strain>
    </source>
</reference>
<dbReference type="AlphaFoldDB" id="A0AAN6VBL4"/>
<dbReference type="Proteomes" id="UP001302676">
    <property type="component" value="Unassembled WGS sequence"/>
</dbReference>